<accession>A0ACB9WFQ8</accession>
<keyword evidence="2" id="KW-1185">Reference proteome</keyword>
<dbReference type="EMBL" id="CM043806">
    <property type="protein sequence ID" value="KAI4812334.1"/>
    <property type="molecule type" value="Genomic_DNA"/>
</dbReference>
<evidence type="ECO:0000313" key="1">
    <source>
        <dbReference type="EMBL" id="KAI4812334.1"/>
    </source>
</evidence>
<dbReference type="Proteomes" id="UP001057452">
    <property type="component" value="Chromosome 22"/>
</dbReference>
<protein>
    <submittedName>
        <fullName evidence="1">Uncharacterized protein</fullName>
    </submittedName>
</protein>
<reference evidence="1" key="1">
    <citation type="submission" date="2022-05" db="EMBL/GenBank/DDBJ databases">
        <title>Chromosome-level genome of Chaenocephalus aceratus.</title>
        <authorList>
            <person name="Park H."/>
        </authorList>
    </citation>
    <scope>NUCLEOTIDE SEQUENCE</scope>
    <source>
        <strain evidence="1">KU_202001</strain>
    </source>
</reference>
<comment type="caution">
    <text evidence="1">The sequence shown here is derived from an EMBL/GenBank/DDBJ whole genome shotgun (WGS) entry which is preliminary data.</text>
</comment>
<evidence type="ECO:0000313" key="2">
    <source>
        <dbReference type="Proteomes" id="UP001057452"/>
    </source>
</evidence>
<proteinExistence type="predicted"/>
<sequence>MEVEEPEMAEEVSEHEVSSEEFEFIERPPRGVIDEFLEALDTSKFASSKPPEIPMDDDLSFGHRDVAPAPLRSKRRLQARAPTASSPRTPPRRARPSWRSLTFSSHHPKLRSPTPLFANQKRQSLRRACLRCQA</sequence>
<name>A0ACB9WFQ8_CHAAC</name>
<gene>
    <name evidence="1" type="ORF">KUCAC02_023732</name>
</gene>
<organism evidence="1 2">
    <name type="scientific">Chaenocephalus aceratus</name>
    <name type="common">Blackfin icefish</name>
    <name type="synonym">Chaenichthys aceratus</name>
    <dbReference type="NCBI Taxonomy" id="36190"/>
    <lineage>
        <taxon>Eukaryota</taxon>
        <taxon>Metazoa</taxon>
        <taxon>Chordata</taxon>
        <taxon>Craniata</taxon>
        <taxon>Vertebrata</taxon>
        <taxon>Euteleostomi</taxon>
        <taxon>Actinopterygii</taxon>
        <taxon>Neopterygii</taxon>
        <taxon>Teleostei</taxon>
        <taxon>Neoteleostei</taxon>
        <taxon>Acanthomorphata</taxon>
        <taxon>Eupercaria</taxon>
        <taxon>Perciformes</taxon>
        <taxon>Notothenioidei</taxon>
        <taxon>Channichthyidae</taxon>
        <taxon>Chaenocephalus</taxon>
    </lineage>
</organism>